<accession>A0A4V2FP54</accession>
<dbReference type="Pfam" id="PF19955">
    <property type="entry name" value="EAD1"/>
    <property type="match status" value="1"/>
</dbReference>
<reference evidence="2 3" key="1">
    <citation type="submission" date="2019-02" db="EMBL/GenBank/DDBJ databases">
        <title>Sequencing the genomes of 1000 actinobacteria strains.</title>
        <authorList>
            <person name="Klenk H.-P."/>
        </authorList>
    </citation>
    <scope>NUCLEOTIDE SEQUENCE [LARGE SCALE GENOMIC DNA]</scope>
    <source>
        <strain evidence="2 3">DSM 45888</strain>
    </source>
</reference>
<evidence type="ECO:0000313" key="3">
    <source>
        <dbReference type="Proteomes" id="UP000293781"/>
    </source>
</evidence>
<protein>
    <recommendedName>
        <fullName evidence="1">Effector-associated domain-containing protein</fullName>
    </recommendedName>
</protein>
<keyword evidence="3" id="KW-1185">Reference proteome</keyword>
<feature type="domain" description="Effector-associated" evidence="1">
    <location>
        <begin position="9"/>
        <end position="82"/>
    </location>
</feature>
<evidence type="ECO:0000313" key="2">
    <source>
        <dbReference type="EMBL" id="RZT79590.1"/>
    </source>
</evidence>
<dbReference type="RefSeq" id="WP_244236678.1">
    <property type="nucleotide sequence ID" value="NZ_SHKK01000001.1"/>
</dbReference>
<dbReference type="InterPro" id="IPR045430">
    <property type="entry name" value="EAD1"/>
</dbReference>
<dbReference type="EMBL" id="SHKK01000001">
    <property type="protein sequence ID" value="RZT79590.1"/>
    <property type="molecule type" value="Genomic_DNA"/>
</dbReference>
<comment type="caution">
    <text evidence="2">The sequence shown here is derived from an EMBL/GenBank/DDBJ whole genome shotgun (WGS) entry which is preliminary data.</text>
</comment>
<dbReference type="Proteomes" id="UP000293781">
    <property type="component" value="Unassembled WGS sequence"/>
</dbReference>
<name>A0A4V2FP54_9ACTN</name>
<organism evidence="2 3">
    <name type="scientific">Micromonospora violae</name>
    <dbReference type="NCBI Taxonomy" id="1278207"/>
    <lineage>
        <taxon>Bacteria</taxon>
        <taxon>Bacillati</taxon>
        <taxon>Actinomycetota</taxon>
        <taxon>Actinomycetes</taxon>
        <taxon>Micromonosporales</taxon>
        <taxon>Micromonosporaceae</taxon>
        <taxon>Micromonospora</taxon>
    </lineage>
</organism>
<sequence>MNEAFSELELAALAEAYPLGPPATVLLERAGFPRAHVPSMIGVSAAVFWRLVNAEIAAGVLENGSERILKIAEAQYPASPIFGSTGIRRVMLVGAAPDGLPAMRPDRDLAEAVRAVERAGISVTYRLAADVTDLDVLGVERPHLLHLACHGDGEFLIFEGPSGPRPVAIDDLLGLLDGYARTSRHRLRGIYLASCDGAAQAQRFLSVADRVVAFAGELADGCAPAFTAHLYRALITAKDLHEAAGLALDRMTSVQPSCRWLANRLIALPRRTSLNRTDG</sequence>
<gene>
    <name evidence="2" type="ORF">EV382_2806</name>
</gene>
<evidence type="ECO:0000259" key="1">
    <source>
        <dbReference type="Pfam" id="PF19955"/>
    </source>
</evidence>
<dbReference type="AlphaFoldDB" id="A0A4V2FP54"/>
<proteinExistence type="predicted"/>